<keyword evidence="6" id="KW-0547">Nucleotide-binding</keyword>
<feature type="domain" description="FATC" evidence="17">
    <location>
        <begin position="2029"/>
        <end position="2061"/>
    </location>
</feature>
<dbReference type="InterPro" id="IPR003152">
    <property type="entry name" value="FATC_dom"/>
</dbReference>
<dbReference type="Pfam" id="PF02259">
    <property type="entry name" value="FAT"/>
    <property type="match status" value="1"/>
</dbReference>
<dbReference type="PROSITE" id="PS51189">
    <property type="entry name" value="FAT"/>
    <property type="match status" value="1"/>
</dbReference>
<name>A0AAV5RJR7_STABA</name>
<dbReference type="PROSITE" id="PS51190">
    <property type="entry name" value="FATC"/>
    <property type="match status" value="1"/>
</dbReference>
<evidence type="ECO:0000256" key="4">
    <source>
        <dbReference type="ARBA" id="ARBA00022527"/>
    </source>
</evidence>
<dbReference type="InterPro" id="IPR012993">
    <property type="entry name" value="UME"/>
</dbReference>
<feature type="domain" description="PI3K/PI4K catalytic" evidence="15">
    <location>
        <begin position="1735"/>
        <end position="2045"/>
    </location>
</feature>
<dbReference type="Pfam" id="PF08064">
    <property type="entry name" value="UME"/>
    <property type="match status" value="1"/>
</dbReference>
<dbReference type="InterPro" id="IPR016024">
    <property type="entry name" value="ARM-type_fold"/>
</dbReference>
<accession>A0AAV5RJR7</accession>
<dbReference type="Proteomes" id="UP001362899">
    <property type="component" value="Unassembled WGS sequence"/>
</dbReference>
<dbReference type="InterPro" id="IPR003151">
    <property type="entry name" value="PIK-rel_kinase_FAT"/>
</dbReference>
<dbReference type="GO" id="GO:0005524">
    <property type="term" value="F:ATP binding"/>
    <property type="evidence" value="ECO:0007669"/>
    <property type="project" value="UniProtKB-KW"/>
</dbReference>
<evidence type="ECO:0000256" key="6">
    <source>
        <dbReference type="ARBA" id="ARBA00022741"/>
    </source>
</evidence>
<keyword evidence="11" id="KW-0539">Nucleus</keyword>
<dbReference type="InterPro" id="IPR014009">
    <property type="entry name" value="PIK_FAT"/>
</dbReference>
<feature type="compositionally biased region" description="Polar residues" evidence="14">
    <location>
        <begin position="219"/>
        <end position="233"/>
    </location>
</feature>
<keyword evidence="9" id="KW-0067">ATP-binding</keyword>
<comment type="subcellular location">
    <subcellularLocation>
        <location evidence="1">Nucleus</location>
    </subcellularLocation>
</comment>
<dbReference type="InterPro" id="IPR000403">
    <property type="entry name" value="PI3/4_kinase_cat_dom"/>
</dbReference>
<evidence type="ECO:0000313" key="19">
    <source>
        <dbReference type="Proteomes" id="UP001362899"/>
    </source>
</evidence>
<dbReference type="GO" id="GO:0005634">
    <property type="term" value="C:nucleus"/>
    <property type="evidence" value="ECO:0007669"/>
    <property type="project" value="UniProtKB-SubCell"/>
</dbReference>
<comment type="catalytic activity">
    <reaction evidence="13">
        <text>L-seryl-[protein] + ATP = O-phospho-L-seryl-[protein] + ADP + H(+)</text>
        <dbReference type="Rhea" id="RHEA:17989"/>
        <dbReference type="Rhea" id="RHEA-COMP:9863"/>
        <dbReference type="Rhea" id="RHEA-COMP:11604"/>
        <dbReference type="ChEBI" id="CHEBI:15378"/>
        <dbReference type="ChEBI" id="CHEBI:29999"/>
        <dbReference type="ChEBI" id="CHEBI:30616"/>
        <dbReference type="ChEBI" id="CHEBI:83421"/>
        <dbReference type="ChEBI" id="CHEBI:456216"/>
        <dbReference type="EC" id="2.7.11.1"/>
    </reaction>
</comment>
<dbReference type="InterPro" id="IPR036940">
    <property type="entry name" value="PI3/4_kinase_cat_sf"/>
</dbReference>
<evidence type="ECO:0000256" key="2">
    <source>
        <dbReference type="ARBA" id="ARBA00010769"/>
    </source>
</evidence>
<organism evidence="18 19">
    <name type="scientific">Starmerella bacillaris</name>
    <name type="common">Yeast</name>
    <name type="synonym">Candida zemplinina</name>
    <dbReference type="NCBI Taxonomy" id="1247836"/>
    <lineage>
        <taxon>Eukaryota</taxon>
        <taxon>Fungi</taxon>
        <taxon>Dikarya</taxon>
        <taxon>Ascomycota</taxon>
        <taxon>Saccharomycotina</taxon>
        <taxon>Dipodascomycetes</taxon>
        <taxon>Dipodascales</taxon>
        <taxon>Trichomonascaceae</taxon>
        <taxon>Starmerella</taxon>
    </lineage>
</organism>
<evidence type="ECO:0000256" key="10">
    <source>
        <dbReference type="ARBA" id="ARBA00023204"/>
    </source>
</evidence>
<gene>
    <name evidence="18" type="ORF">DASB73_027440</name>
</gene>
<evidence type="ECO:0000259" key="17">
    <source>
        <dbReference type="PROSITE" id="PS51190"/>
    </source>
</evidence>
<comment type="similarity">
    <text evidence="2">Belongs to the PI3/PI4-kinase family. ATM subfamily.</text>
</comment>
<dbReference type="EMBL" id="BTGC01000008">
    <property type="protein sequence ID" value="GMM51781.1"/>
    <property type="molecule type" value="Genomic_DNA"/>
</dbReference>
<keyword evidence="19" id="KW-1185">Reference proteome</keyword>
<evidence type="ECO:0000256" key="12">
    <source>
        <dbReference type="ARBA" id="ARBA00047899"/>
    </source>
</evidence>
<dbReference type="GO" id="GO:0000723">
    <property type="term" value="P:telomere maintenance"/>
    <property type="evidence" value="ECO:0007669"/>
    <property type="project" value="TreeGrafter"/>
</dbReference>
<dbReference type="GO" id="GO:0005694">
    <property type="term" value="C:chromosome"/>
    <property type="evidence" value="ECO:0007669"/>
    <property type="project" value="TreeGrafter"/>
</dbReference>
<evidence type="ECO:0000256" key="9">
    <source>
        <dbReference type="ARBA" id="ARBA00022840"/>
    </source>
</evidence>
<dbReference type="Pfam" id="PF00454">
    <property type="entry name" value="PI3_PI4_kinase"/>
    <property type="match status" value="1"/>
</dbReference>
<dbReference type="Gene3D" id="3.30.1010.10">
    <property type="entry name" value="Phosphatidylinositol 3-kinase Catalytic Subunit, Chain A, domain 4"/>
    <property type="match status" value="1"/>
</dbReference>
<dbReference type="SMART" id="SM00146">
    <property type="entry name" value="PI3Kc"/>
    <property type="match status" value="1"/>
</dbReference>
<evidence type="ECO:0000256" key="13">
    <source>
        <dbReference type="ARBA" id="ARBA00048679"/>
    </source>
</evidence>
<evidence type="ECO:0000256" key="3">
    <source>
        <dbReference type="ARBA" id="ARBA00012513"/>
    </source>
</evidence>
<dbReference type="Gene3D" id="1.10.1070.11">
    <property type="entry name" value="Phosphatidylinositol 3-/4-kinase, catalytic domain"/>
    <property type="match status" value="1"/>
</dbReference>
<dbReference type="InterPro" id="IPR018936">
    <property type="entry name" value="PI3/4_kinase_CS"/>
</dbReference>
<dbReference type="SMART" id="SM01343">
    <property type="entry name" value="FATC"/>
    <property type="match status" value="1"/>
</dbReference>
<evidence type="ECO:0000256" key="7">
    <source>
        <dbReference type="ARBA" id="ARBA00022763"/>
    </source>
</evidence>
<evidence type="ECO:0000259" key="15">
    <source>
        <dbReference type="PROSITE" id="PS50290"/>
    </source>
</evidence>
<dbReference type="GO" id="GO:0006281">
    <property type="term" value="P:DNA repair"/>
    <property type="evidence" value="ECO:0007669"/>
    <property type="project" value="UniProtKB-KW"/>
</dbReference>
<feature type="region of interest" description="Disordered" evidence="14">
    <location>
        <begin position="214"/>
        <end position="233"/>
    </location>
</feature>
<evidence type="ECO:0000256" key="5">
    <source>
        <dbReference type="ARBA" id="ARBA00022679"/>
    </source>
</evidence>
<dbReference type="PANTHER" id="PTHR11139">
    <property type="entry name" value="ATAXIA TELANGIECTASIA MUTATED ATM -RELATED"/>
    <property type="match status" value="1"/>
</dbReference>
<keyword evidence="8 18" id="KW-0418">Kinase</keyword>
<comment type="caution">
    <text evidence="18">The sequence shown here is derived from an EMBL/GenBank/DDBJ whole genome shotgun (WGS) entry which is preliminary data.</text>
</comment>
<dbReference type="InterPro" id="IPR056802">
    <property type="entry name" value="ATR-like_M-HEAT"/>
</dbReference>
<dbReference type="PANTHER" id="PTHR11139:SF125">
    <property type="entry name" value="SERINE_THREONINE-PROTEIN KINASE MEC1"/>
    <property type="match status" value="1"/>
</dbReference>
<dbReference type="PROSITE" id="PS00916">
    <property type="entry name" value="PI3_4_KINASE_2"/>
    <property type="match status" value="1"/>
</dbReference>
<evidence type="ECO:0000256" key="8">
    <source>
        <dbReference type="ARBA" id="ARBA00022777"/>
    </source>
</evidence>
<dbReference type="InterPro" id="IPR057564">
    <property type="entry name" value="HEAT_ATR"/>
</dbReference>
<protein>
    <recommendedName>
        <fullName evidence="3">non-specific serine/threonine protein kinase</fullName>
        <ecNumber evidence="3">2.7.11.1</ecNumber>
    </recommendedName>
</protein>
<evidence type="ECO:0000256" key="1">
    <source>
        <dbReference type="ARBA" id="ARBA00004123"/>
    </source>
</evidence>
<keyword evidence="5" id="KW-0808">Transferase</keyword>
<keyword evidence="4" id="KW-0723">Serine/threonine-protein kinase</keyword>
<feature type="domain" description="FAT" evidence="16">
    <location>
        <begin position="1099"/>
        <end position="1650"/>
    </location>
</feature>
<dbReference type="SUPFAM" id="SSF48371">
    <property type="entry name" value="ARM repeat"/>
    <property type="match status" value="1"/>
</dbReference>
<dbReference type="EC" id="2.7.11.1" evidence="3"/>
<evidence type="ECO:0000256" key="11">
    <source>
        <dbReference type="ARBA" id="ARBA00023242"/>
    </source>
</evidence>
<keyword evidence="7" id="KW-0227">DNA damage</keyword>
<dbReference type="GO" id="GO:0004674">
    <property type="term" value="F:protein serine/threonine kinase activity"/>
    <property type="evidence" value="ECO:0007669"/>
    <property type="project" value="UniProtKB-KW"/>
</dbReference>
<sequence>MSQTLSSIEAVELLRKTIGTHKSNESIVDTIEKCTSLHPVVLARRVNDISLYELILKYCASRKDMLAAKAVIKTITVNHELANELKPLKHFLLGLPTSEVSISGLLLLDLEETEVDDVCRRLKASKIKMGSWAIEGLRFPRFLQFCESYPDIVDSLEMKSKINQLVVNEVTSPFAFGSNSLSPKVSNVDDSIIESNTSTIKSLKNGSQTDIANKVKDTGNASNSESRSTLVDKSAQNSSSTLYPISVSLIQTFPSHEIRIPPDYWHKILFHEKYCIRCAAAECLGKYVGIGKYQEDSLRILLKLKQKASPDVYIKALAAALMTLDDASSHKPARMGNELFSQQDMVISLTQQTVRPTSVAQKKKETSGIYSFLNCFQIQTILYLQLAEMLKHEDPVASIAAQNFHLISQRLGKTPWQLFHPFWPSVAPYLLRNYDSSFIDWFCVSVLRVQRSDFMLRNAIHTVPRLCLAQQEKSGACIEIADLMGCNINKLYFSHVAGIIALVFLNVPWRQKGADKKTFKNIDDVDEIDMAWAYAEDRFYSLSKGFRRIKFDVIVAKWHVAIIYNILILTTEDNTDFTVKLINRIMDCQYSLLESDPRDVFQQTVFKLIVNFSETMRNVVSRQSLSTKISALIGLEILVSKVLSSELVASVLHQLTAFLQAALETNILAESALNTWLAVLGNVDDGRLESIIDLTISIINDRIELWDRPTIQKAKQIVSYINSRVEANPSVFDLHAQSVFEDEHAPQNSASDSNSNSTAGATSVLANTNDSTICYDILNSLVQRDIENNYLARQTARDICAFFLCYQNEILIWAQTNCVGHDLLGKAVRLLLRLCSKKDVDLKSLSARALGLLGALDSHNTTIAPKDNVVVIVNNFGKGSGEIEDEVVDFCKMLIKNMFLPAFEAAIDPAIQKYYAYGIQQLLQFMINDKSRALEDIFVQDGLIDALRPLLKTKYKSDLHLQSPDYPIFHSSIKYDDWLKIFCSDMMNRLTGPENAVQIFGWCGKVLHGSNAGKDMWETLIPYVALCSVTDKMNSSSNQDSFLQEILPILELSGESLHPFHERIFAIVDYFNLWMHARRQASLEVHYIEQLLGNIPALLMADRAFESASLPRAIKYYEQHLRETPQSRTIVMRQLRTMYAEMQDSDNLEGISAHISTLTISQQVQEYTATSQWDAALACYNALPADEATVTKMLECLHNSGREKEVLTELEGDTLHSVELAPLGVECAWSVRDWALLKKWTKLVDPDIPNKISQIPSAAVKDLGDALLSLKTKDRDTFIACLDNARKSIGIKLGNVVSTHHITSLRQIRELTVFLHGLADVESLAKLVMPDDRGEICIDHTTTQEVREKLNGRLKVLSTLSGGPEFEARRFLLSLRGAALSCVEAVLPDANQLVAETHLEISSAARRHKQPTIALTEIAKAKQLNHADADSEHARLFWSLGDTRAAIKTIKSQIPPNFFETPNMYPSAAPLALECTYWSDITAQSDSRVLMEQYNSVVQASPKWGKAEYMLAKYYVKMFDTMDAEKRNRGDIARQIVSHFSKALLLKTEGATEALPKMITTWLDLGVHPPGISKTDYVARRSQLKKANLEIIEWGAAIDKKLLYTAIPQLLSRFSHENHTIKSLITQLVSMVVVKFPYHTLWSVFEKTNATKAILEDAQSRLQDSSVFSSLISSASIFHEKIIQLCRAPLIRNNVQKARLSEFRVDFSDCFNKPQLAVPVQKVMNSLENVHMYDIEKSITIQNSLQKPKRISVWGSNGERYYLLLKRNDDVRKDARLIEFTSAVNQLLQSDPAAGSRYLEILTYRVTPLNDKAGIIEWVDGAEPARAIITKLSRSFDSGRKKSLVSRLVNKDSKLVDKLVTFKQLEIESPPVLYEWFLNTFPDPEAWLNSRSKYSRSLAVMSMVGYILGLGDRHLENILLIRNSGSVLHVDFDCIFDKGAHLTVPELVPFRLTQQFCDALGAVNGYEGPFRKVCEITMKIIRDHEDLLMVILESFVHDPVVKDRASSEPISALNNARARIRGIIKGNTAPLGVNGVVDELINEATSSERLCQMYRGWMAWL</sequence>
<dbReference type="GO" id="GO:0000077">
    <property type="term" value="P:DNA damage checkpoint signaling"/>
    <property type="evidence" value="ECO:0007669"/>
    <property type="project" value="TreeGrafter"/>
</dbReference>
<dbReference type="Pfam" id="PF23593">
    <property type="entry name" value="HEAT_ATR"/>
    <property type="match status" value="1"/>
</dbReference>
<dbReference type="SUPFAM" id="SSF56112">
    <property type="entry name" value="Protein kinase-like (PK-like)"/>
    <property type="match status" value="1"/>
</dbReference>
<evidence type="ECO:0000256" key="14">
    <source>
        <dbReference type="SAM" id="MobiDB-lite"/>
    </source>
</evidence>
<evidence type="ECO:0000313" key="18">
    <source>
        <dbReference type="EMBL" id="GMM51781.1"/>
    </source>
</evidence>
<comment type="catalytic activity">
    <reaction evidence="12">
        <text>L-threonyl-[protein] + ATP = O-phospho-L-threonyl-[protein] + ADP + H(+)</text>
        <dbReference type="Rhea" id="RHEA:46608"/>
        <dbReference type="Rhea" id="RHEA-COMP:11060"/>
        <dbReference type="Rhea" id="RHEA-COMP:11605"/>
        <dbReference type="ChEBI" id="CHEBI:15378"/>
        <dbReference type="ChEBI" id="CHEBI:30013"/>
        <dbReference type="ChEBI" id="CHEBI:30616"/>
        <dbReference type="ChEBI" id="CHEBI:61977"/>
        <dbReference type="ChEBI" id="CHEBI:456216"/>
        <dbReference type="EC" id="2.7.11.1"/>
    </reaction>
</comment>
<dbReference type="CDD" id="cd00892">
    <property type="entry name" value="PIKKc_ATR"/>
    <property type="match status" value="1"/>
</dbReference>
<dbReference type="SMART" id="SM00802">
    <property type="entry name" value="UME"/>
    <property type="match status" value="1"/>
</dbReference>
<dbReference type="Pfam" id="PF25030">
    <property type="entry name" value="M-HEAT_ATR"/>
    <property type="match status" value="1"/>
</dbReference>
<dbReference type="Pfam" id="PF02260">
    <property type="entry name" value="FATC"/>
    <property type="match status" value="1"/>
</dbReference>
<evidence type="ECO:0000259" key="16">
    <source>
        <dbReference type="PROSITE" id="PS51189"/>
    </source>
</evidence>
<reference evidence="18 19" key="1">
    <citation type="journal article" date="2023" name="Elife">
        <title>Identification of key yeast species and microbe-microbe interactions impacting larval growth of Drosophila in the wild.</title>
        <authorList>
            <person name="Mure A."/>
            <person name="Sugiura Y."/>
            <person name="Maeda R."/>
            <person name="Honda K."/>
            <person name="Sakurai N."/>
            <person name="Takahashi Y."/>
            <person name="Watada M."/>
            <person name="Katoh T."/>
            <person name="Gotoh A."/>
            <person name="Gotoh Y."/>
            <person name="Taniguchi I."/>
            <person name="Nakamura K."/>
            <person name="Hayashi T."/>
            <person name="Katayama T."/>
            <person name="Uemura T."/>
            <person name="Hattori Y."/>
        </authorList>
    </citation>
    <scope>NUCLEOTIDE SEQUENCE [LARGE SCALE GENOMIC DNA]</scope>
    <source>
        <strain evidence="18 19">SB-73</strain>
    </source>
</reference>
<dbReference type="InterPro" id="IPR050517">
    <property type="entry name" value="DDR_Repair_Kinase"/>
</dbReference>
<dbReference type="PROSITE" id="PS50290">
    <property type="entry name" value="PI3_4_KINASE_3"/>
    <property type="match status" value="1"/>
</dbReference>
<proteinExistence type="inferred from homology"/>
<keyword evidence="10" id="KW-0234">DNA repair</keyword>
<dbReference type="InterPro" id="IPR011009">
    <property type="entry name" value="Kinase-like_dom_sf"/>
</dbReference>